<evidence type="ECO:0000313" key="2">
    <source>
        <dbReference type="Proteomes" id="UP000017670"/>
    </source>
</evidence>
<sequence length="171" mass="19082">MNILKQSAFMIIFASVIGLPTVQADEVTTLPTIRIMAESELREEVGFVPFQEDKKVRQALEHEQYKVHTDIQNAKASESTGSVEYQAKITPPDLSQVSPFLEDYILAVAAGLQSSDPTNGLFKMLEPLKINPGNANAFREGTMKVSLDDILKLQQQIRDGLNNPQNNFFTR</sequence>
<keyword evidence="2" id="KW-1185">Reference proteome</keyword>
<gene>
    <name evidence="1" type="ORF">F933_02149</name>
</gene>
<evidence type="ECO:0000313" key="1">
    <source>
        <dbReference type="EMBL" id="ENW06416.1"/>
    </source>
</evidence>
<dbReference type="PATRIC" id="fig|1217648.3.peg.2093"/>
<comment type="caution">
    <text evidence="1">The sequence shown here is derived from an EMBL/GenBank/DDBJ whole genome shotgun (WGS) entry which is preliminary data.</text>
</comment>
<dbReference type="AlphaFoldDB" id="N9FNB4"/>
<dbReference type="GeneID" id="29857333"/>
<dbReference type="STRING" id="262668.GCA_000931715_01399"/>
<dbReference type="EMBL" id="APQL01000006">
    <property type="protein sequence ID" value="ENW06416.1"/>
    <property type="molecule type" value="Genomic_DNA"/>
</dbReference>
<proteinExistence type="predicted"/>
<evidence type="ECO:0008006" key="3">
    <source>
        <dbReference type="Google" id="ProtNLM"/>
    </source>
</evidence>
<dbReference type="Proteomes" id="UP000017670">
    <property type="component" value="Unassembled WGS sequence"/>
</dbReference>
<accession>N9FNB4</accession>
<dbReference type="eggNOG" id="ENOG5031QJR">
    <property type="taxonomic scope" value="Bacteria"/>
</dbReference>
<name>N9FNB4_9GAMM</name>
<dbReference type="RefSeq" id="WP_005061023.1">
    <property type="nucleotide sequence ID" value="NZ_KB849765.1"/>
</dbReference>
<reference evidence="1 2" key="1">
    <citation type="submission" date="2013-02" db="EMBL/GenBank/DDBJ databases">
        <title>The Genome Sequence of Acinetobacter beijerinckii CIP 110307.</title>
        <authorList>
            <consortium name="The Broad Institute Genome Sequencing Platform"/>
            <consortium name="The Broad Institute Genome Sequencing Center for Infectious Disease"/>
            <person name="Cerqueira G."/>
            <person name="Feldgarden M."/>
            <person name="Courvalin P."/>
            <person name="Perichon B."/>
            <person name="Grillot-Courvalin C."/>
            <person name="Clermont D."/>
            <person name="Rocha E."/>
            <person name="Yoon E.-J."/>
            <person name="Nemec A."/>
            <person name="Walker B."/>
            <person name="Young S.K."/>
            <person name="Zeng Q."/>
            <person name="Gargeya S."/>
            <person name="Fitzgerald M."/>
            <person name="Haas B."/>
            <person name="Abouelleil A."/>
            <person name="Alvarado L."/>
            <person name="Arachchi H.M."/>
            <person name="Berlin A.M."/>
            <person name="Chapman S.B."/>
            <person name="Dewar J."/>
            <person name="Goldberg J."/>
            <person name="Griggs A."/>
            <person name="Gujja S."/>
            <person name="Hansen M."/>
            <person name="Howarth C."/>
            <person name="Imamovic A."/>
            <person name="Larimer J."/>
            <person name="McCowan C."/>
            <person name="Murphy C."/>
            <person name="Neiman D."/>
            <person name="Pearson M."/>
            <person name="Priest M."/>
            <person name="Roberts A."/>
            <person name="Saif S."/>
            <person name="Shea T."/>
            <person name="Sisk P."/>
            <person name="Sykes S."/>
            <person name="Wortman J."/>
            <person name="Nusbaum C."/>
            <person name="Birren B."/>
        </authorList>
    </citation>
    <scope>NUCLEOTIDE SEQUENCE [LARGE SCALE GENOMIC DNA]</scope>
    <source>
        <strain evidence="1 2">CIP 110307</strain>
    </source>
</reference>
<protein>
    <recommendedName>
        <fullName evidence="3">Signal peptide containing protein</fullName>
    </recommendedName>
</protein>
<dbReference type="HOGENOM" id="CLU_133062_0_0_6"/>
<organism evidence="1 2">
    <name type="scientific">Acinetobacter beijerinckii CIP 110307</name>
    <dbReference type="NCBI Taxonomy" id="1217648"/>
    <lineage>
        <taxon>Bacteria</taxon>
        <taxon>Pseudomonadati</taxon>
        <taxon>Pseudomonadota</taxon>
        <taxon>Gammaproteobacteria</taxon>
        <taxon>Moraxellales</taxon>
        <taxon>Moraxellaceae</taxon>
        <taxon>Acinetobacter</taxon>
    </lineage>
</organism>